<accession>A0AAV4R834</accession>
<comment type="caution">
    <text evidence="2">The sequence shown here is derived from an EMBL/GenBank/DDBJ whole genome shotgun (WGS) entry which is preliminary data.</text>
</comment>
<evidence type="ECO:0000313" key="4">
    <source>
        <dbReference type="Proteomes" id="UP001054837"/>
    </source>
</evidence>
<organism evidence="2 4">
    <name type="scientific">Caerostris darwini</name>
    <dbReference type="NCBI Taxonomy" id="1538125"/>
    <lineage>
        <taxon>Eukaryota</taxon>
        <taxon>Metazoa</taxon>
        <taxon>Ecdysozoa</taxon>
        <taxon>Arthropoda</taxon>
        <taxon>Chelicerata</taxon>
        <taxon>Arachnida</taxon>
        <taxon>Araneae</taxon>
        <taxon>Araneomorphae</taxon>
        <taxon>Entelegynae</taxon>
        <taxon>Araneoidea</taxon>
        <taxon>Araneidae</taxon>
        <taxon>Caerostris</taxon>
    </lineage>
</organism>
<evidence type="ECO:0000313" key="2">
    <source>
        <dbReference type="EMBL" id="GIY16562.1"/>
    </source>
</evidence>
<sequence>MENSMSGLVDKETQIEESKQRNSILKLDKETQIEESKQRNSILKRKKRVVVTPVRRDSNIGNARKRKRDRFKSVGIDNQQPNLRYSRL</sequence>
<evidence type="ECO:0000256" key="1">
    <source>
        <dbReference type="SAM" id="MobiDB-lite"/>
    </source>
</evidence>
<evidence type="ECO:0000313" key="3">
    <source>
        <dbReference type="EMBL" id="GIY16566.1"/>
    </source>
</evidence>
<feature type="compositionally biased region" description="Basic and acidic residues" evidence="1">
    <location>
        <begin position="9"/>
        <end position="23"/>
    </location>
</feature>
<protein>
    <submittedName>
        <fullName evidence="2">Uncharacterized protein</fullName>
    </submittedName>
</protein>
<dbReference type="AlphaFoldDB" id="A0AAV4R834"/>
<dbReference type="EMBL" id="BPLQ01005716">
    <property type="protein sequence ID" value="GIY16562.1"/>
    <property type="molecule type" value="Genomic_DNA"/>
</dbReference>
<dbReference type="EMBL" id="BPLQ01005716">
    <property type="protein sequence ID" value="GIY16566.1"/>
    <property type="molecule type" value="Genomic_DNA"/>
</dbReference>
<feature type="region of interest" description="Disordered" evidence="1">
    <location>
        <begin position="53"/>
        <end position="88"/>
    </location>
</feature>
<feature type="region of interest" description="Disordered" evidence="1">
    <location>
        <begin position="1"/>
        <end position="23"/>
    </location>
</feature>
<gene>
    <name evidence="2" type="ORF">CDAR_598761</name>
    <name evidence="3" type="ORF">CDAR_598781</name>
</gene>
<feature type="compositionally biased region" description="Polar residues" evidence="1">
    <location>
        <begin position="76"/>
        <end position="88"/>
    </location>
</feature>
<dbReference type="Proteomes" id="UP001054837">
    <property type="component" value="Unassembled WGS sequence"/>
</dbReference>
<keyword evidence="4" id="KW-1185">Reference proteome</keyword>
<proteinExistence type="predicted"/>
<name>A0AAV4R834_9ARAC</name>
<reference evidence="2 4" key="1">
    <citation type="submission" date="2021-06" db="EMBL/GenBank/DDBJ databases">
        <title>Caerostris darwini draft genome.</title>
        <authorList>
            <person name="Kono N."/>
            <person name="Arakawa K."/>
        </authorList>
    </citation>
    <scope>NUCLEOTIDE SEQUENCE [LARGE SCALE GENOMIC DNA]</scope>
</reference>